<protein>
    <submittedName>
        <fullName evidence="1">Uncharacterized protein</fullName>
    </submittedName>
</protein>
<proteinExistence type="predicted"/>
<comment type="caution">
    <text evidence="1">The sequence shown here is derived from an EMBL/GenBank/DDBJ whole genome shotgun (WGS) entry which is preliminary data.</text>
</comment>
<keyword evidence="2" id="KW-1185">Reference proteome</keyword>
<organism evidence="1 2">
    <name type="scientific">Adineta ricciae</name>
    <name type="common">Rotifer</name>
    <dbReference type="NCBI Taxonomy" id="249248"/>
    <lineage>
        <taxon>Eukaryota</taxon>
        <taxon>Metazoa</taxon>
        <taxon>Spiralia</taxon>
        <taxon>Gnathifera</taxon>
        <taxon>Rotifera</taxon>
        <taxon>Eurotatoria</taxon>
        <taxon>Bdelloidea</taxon>
        <taxon>Adinetida</taxon>
        <taxon>Adinetidae</taxon>
        <taxon>Adineta</taxon>
    </lineage>
</organism>
<dbReference type="EMBL" id="CAJNOR010002223">
    <property type="protein sequence ID" value="CAF1264811.1"/>
    <property type="molecule type" value="Genomic_DNA"/>
</dbReference>
<name>A0A815B4E8_ADIRI</name>
<evidence type="ECO:0000313" key="2">
    <source>
        <dbReference type="Proteomes" id="UP000663828"/>
    </source>
</evidence>
<reference evidence="1" key="1">
    <citation type="submission" date="2021-02" db="EMBL/GenBank/DDBJ databases">
        <authorList>
            <person name="Nowell W R."/>
        </authorList>
    </citation>
    <scope>NUCLEOTIDE SEQUENCE</scope>
</reference>
<accession>A0A815B4E8</accession>
<sequence>MSKSVIACWVDPSIGEAGAHLALKRRFEGISNRITRWYYFDNGDPFRALLDANPDMALVVIMSGQLARQHVPIISHLPNLHSVYVFCGNKQKYQSLPQEEPKVKGIFTSEDDLFQQMSTHLQRDFP</sequence>
<gene>
    <name evidence="1" type="ORF">XAT740_LOCUS26974</name>
</gene>
<evidence type="ECO:0000313" key="1">
    <source>
        <dbReference type="EMBL" id="CAF1264811.1"/>
    </source>
</evidence>
<dbReference type="AlphaFoldDB" id="A0A815B4E8"/>
<dbReference type="Proteomes" id="UP000663828">
    <property type="component" value="Unassembled WGS sequence"/>
</dbReference>